<dbReference type="Gene3D" id="2.30.40.10">
    <property type="entry name" value="Urease, subunit C, domain 1"/>
    <property type="match status" value="1"/>
</dbReference>
<dbReference type="SUPFAM" id="SSF51338">
    <property type="entry name" value="Composite domain of metallo-dependent hydrolases"/>
    <property type="match status" value="1"/>
</dbReference>
<keyword evidence="2" id="KW-0378">Hydrolase</keyword>
<accession>A0A2R6CBJ3</accession>
<gene>
    <name evidence="4" type="ORF">B9Q04_06750</name>
</gene>
<evidence type="ECO:0000256" key="1">
    <source>
        <dbReference type="ARBA" id="ARBA00022723"/>
    </source>
</evidence>
<dbReference type="EMBL" id="NEXF01000121">
    <property type="protein sequence ID" value="PSO08211.1"/>
    <property type="molecule type" value="Genomic_DNA"/>
</dbReference>
<feature type="domain" description="Amidohydrolase 3" evidence="3">
    <location>
        <begin position="246"/>
        <end position="469"/>
    </location>
</feature>
<sequence length="509" mass="55303">MQWGTPTIFSSLPPPPYVCMYPSASGGLGSLSATTHPTAHAQPDHSNPEIYINLSILEPLTTAQTWVTGLAQRENIIIFEPIGLIMNLTIKNARIPFTSGVWDICIEGGHIANIVSSEVRGGSDVLDARGGIVCPGFVDSHIHLDKAYTANSLDEAGFEGVAEARDTQGITPSLRSLKEAFSEGDVLDRGRRVLTESLKHGTMAHRVFVDVDRIVGLKCFNAALKLKREFNGLMDLQIVAFPQEGLAGNPENVELLYKAAELGADVVGGIPWYENTAEEGERHLDEVFNAAKSFGKDVHIVADDTDDPLSTNVLHVASKCLREGFKDRCAASQCRGALDSPNDAYVNRVIKLAKLAGLSVVENPQTSLMLSGGGSTHPFKRGLTRVLEFAHAGVNVAAGQDDIQDAYYPYGRGSMVEVGFIMIHAARISTARGLQLVYNMITHNGAKIMKLKDYGLENGCQANLLVFEEKSVHEIFRNMARPKHVLRLGVPLLTSTTKTRFHQPHNLAS</sequence>
<dbReference type="CDD" id="cd01293">
    <property type="entry name" value="Bact_CD"/>
    <property type="match status" value="1"/>
</dbReference>
<dbReference type="InterPro" id="IPR032466">
    <property type="entry name" value="Metal_Hydrolase"/>
</dbReference>
<protein>
    <recommendedName>
        <fullName evidence="3">Amidohydrolase 3 domain-containing protein</fullName>
    </recommendedName>
</protein>
<dbReference type="Gene3D" id="3.20.20.140">
    <property type="entry name" value="Metal-dependent hydrolases"/>
    <property type="match status" value="1"/>
</dbReference>
<evidence type="ECO:0000313" key="4">
    <source>
        <dbReference type="EMBL" id="PSO08211.1"/>
    </source>
</evidence>
<keyword evidence="1" id="KW-0479">Metal-binding</keyword>
<dbReference type="AlphaFoldDB" id="A0A2R6CBJ3"/>
<evidence type="ECO:0000313" key="5">
    <source>
        <dbReference type="Proteomes" id="UP000242015"/>
    </source>
</evidence>
<organism evidence="4 5">
    <name type="scientific">Candidatus Marsarchaeota G2 archaeon BE_D</name>
    <dbReference type="NCBI Taxonomy" id="1978158"/>
    <lineage>
        <taxon>Archaea</taxon>
        <taxon>Candidatus Marsarchaeota</taxon>
        <taxon>Candidatus Marsarchaeota group 2</taxon>
    </lineage>
</organism>
<comment type="caution">
    <text evidence="4">The sequence shown here is derived from an EMBL/GenBank/DDBJ whole genome shotgun (WGS) entry which is preliminary data.</text>
</comment>
<dbReference type="InterPro" id="IPR011059">
    <property type="entry name" value="Metal-dep_hydrolase_composite"/>
</dbReference>
<name>A0A2R6CBJ3_9ARCH</name>
<evidence type="ECO:0000259" key="3">
    <source>
        <dbReference type="Pfam" id="PF07969"/>
    </source>
</evidence>
<dbReference type="PANTHER" id="PTHR32027">
    <property type="entry name" value="CYTOSINE DEAMINASE"/>
    <property type="match status" value="1"/>
</dbReference>
<dbReference type="FunFam" id="3.20.20.140:FF:000019">
    <property type="entry name" value="Cytosine deaminase"/>
    <property type="match status" value="1"/>
</dbReference>
<dbReference type="SUPFAM" id="SSF51556">
    <property type="entry name" value="Metallo-dependent hydrolases"/>
    <property type="match status" value="1"/>
</dbReference>
<dbReference type="InterPro" id="IPR052349">
    <property type="entry name" value="Metallo-hydrolase_Enzymes"/>
</dbReference>
<reference evidence="4 5" key="1">
    <citation type="submission" date="2017-04" db="EMBL/GenBank/DDBJ databases">
        <title>Novel microbial lineages endemic to geothermal iron-oxide mats fill important gaps in the evolutionary history of Archaea.</title>
        <authorList>
            <person name="Jay Z.J."/>
            <person name="Beam J.P."/>
            <person name="Dlakic M."/>
            <person name="Rusch D.B."/>
            <person name="Kozubal M.A."/>
            <person name="Inskeep W.P."/>
        </authorList>
    </citation>
    <scope>NUCLEOTIDE SEQUENCE [LARGE SCALE GENOMIC DNA]</scope>
    <source>
        <strain evidence="4">BE_D</strain>
    </source>
</reference>
<dbReference type="PANTHER" id="PTHR32027:SF0">
    <property type="entry name" value="CYTOSINE DEAMINASE"/>
    <property type="match status" value="1"/>
</dbReference>
<dbReference type="Proteomes" id="UP000242015">
    <property type="component" value="Unassembled WGS sequence"/>
</dbReference>
<evidence type="ECO:0000256" key="2">
    <source>
        <dbReference type="ARBA" id="ARBA00022801"/>
    </source>
</evidence>
<dbReference type="Pfam" id="PF07969">
    <property type="entry name" value="Amidohydro_3"/>
    <property type="match status" value="1"/>
</dbReference>
<dbReference type="GO" id="GO:0016814">
    <property type="term" value="F:hydrolase activity, acting on carbon-nitrogen (but not peptide) bonds, in cyclic amidines"/>
    <property type="evidence" value="ECO:0007669"/>
    <property type="project" value="TreeGrafter"/>
</dbReference>
<dbReference type="GO" id="GO:0046872">
    <property type="term" value="F:metal ion binding"/>
    <property type="evidence" value="ECO:0007669"/>
    <property type="project" value="UniProtKB-KW"/>
</dbReference>
<dbReference type="InterPro" id="IPR013108">
    <property type="entry name" value="Amidohydro_3"/>
</dbReference>
<proteinExistence type="predicted"/>